<gene>
    <name evidence="2" type="ORF">AMD01_17450</name>
</gene>
<comment type="caution">
    <text evidence="2">The sequence shown here is derived from an EMBL/GenBank/DDBJ whole genome shotgun (WGS) entry which is preliminary data.</text>
</comment>
<dbReference type="STRING" id="284581.AMD01_17450"/>
<dbReference type="EMBL" id="LILC01000023">
    <property type="protein sequence ID" value="KOO43063.1"/>
    <property type="molecule type" value="Genomic_DNA"/>
</dbReference>
<accession>A0A0M0KXD9</accession>
<dbReference type="Pfam" id="PF03551">
    <property type="entry name" value="PadR"/>
    <property type="match status" value="1"/>
</dbReference>
<feature type="domain" description="Transcription regulator PadR N-terminal" evidence="1">
    <location>
        <begin position="7"/>
        <end position="82"/>
    </location>
</feature>
<dbReference type="InterPro" id="IPR036388">
    <property type="entry name" value="WH-like_DNA-bd_sf"/>
</dbReference>
<dbReference type="AlphaFoldDB" id="A0A0M0KXD9"/>
<protein>
    <submittedName>
        <fullName evidence="2">PadR family transcriptional regulator</fullName>
    </submittedName>
</protein>
<dbReference type="PATRIC" id="fig|284581.3.peg.2997"/>
<proteinExistence type="predicted"/>
<dbReference type="InterPro" id="IPR036390">
    <property type="entry name" value="WH_DNA-bd_sf"/>
</dbReference>
<dbReference type="Proteomes" id="UP000037558">
    <property type="component" value="Unassembled WGS sequence"/>
</dbReference>
<evidence type="ECO:0000313" key="2">
    <source>
        <dbReference type="EMBL" id="KOO43063.1"/>
    </source>
</evidence>
<reference evidence="3" key="1">
    <citation type="submission" date="2015-08" db="EMBL/GenBank/DDBJ databases">
        <title>Fjat-14210 dsm16467.</title>
        <authorList>
            <person name="Liu B."/>
            <person name="Wang J."/>
            <person name="Zhu Y."/>
            <person name="Liu G."/>
            <person name="Chen Q."/>
            <person name="Chen Z."/>
            <person name="Lan J."/>
            <person name="Che J."/>
            <person name="Ge C."/>
            <person name="Shi H."/>
            <person name="Pan Z."/>
            <person name="Liu X."/>
        </authorList>
    </citation>
    <scope>NUCLEOTIDE SEQUENCE [LARGE SCALE GENOMIC DNA]</scope>
    <source>
        <strain evidence="3">DSM 16467</strain>
    </source>
</reference>
<dbReference type="PANTHER" id="PTHR43252">
    <property type="entry name" value="TRANSCRIPTIONAL REGULATOR YQJI"/>
    <property type="match status" value="1"/>
</dbReference>
<dbReference type="SUPFAM" id="SSF46785">
    <property type="entry name" value="Winged helix' DNA-binding domain"/>
    <property type="match status" value="1"/>
</dbReference>
<dbReference type="Gene3D" id="1.10.10.10">
    <property type="entry name" value="Winged helix-like DNA-binding domain superfamily/Winged helix DNA-binding domain"/>
    <property type="match status" value="1"/>
</dbReference>
<evidence type="ECO:0000259" key="1">
    <source>
        <dbReference type="Pfam" id="PF03551"/>
    </source>
</evidence>
<keyword evidence="3" id="KW-1185">Reference proteome</keyword>
<dbReference type="OrthoDB" id="9808762at2"/>
<evidence type="ECO:0000313" key="3">
    <source>
        <dbReference type="Proteomes" id="UP000037558"/>
    </source>
</evidence>
<name>A0A0M0KXD9_9BACI</name>
<sequence length="194" mass="23064">MSIPLVILGLLMEGDKHPYQIQQIVNERQMKYYIKMAHGSLYYAFDQLEKKEYVEIVDVIKDTNRPDKTIYRITEAGKKEFEQLLMKQLEKKEHMQRPIYAALTFTSYADSEDVLHVLEKKREEASSLLKKMEWLYARKEKEEEIAKLYIVIRVIMHLKAEITWLEHLIEETKQGRLQHKDLPMLSTSLFGENS</sequence>
<dbReference type="PANTHER" id="PTHR43252:SF7">
    <property type="entry name" value="TRANSCRIPTIONAL REGULATOR YQJI"/>
    <property type="match status" value="1"/>
</dbReference>
<organism evidence="2 3">
    <name type="scientific">Priestia koreensis</name>
    <dbReference type="NCBI Taxonomy" id="284581"/>
    <lineage>
        <taxon>Bacteria</taxon>
        <taxon>Bacillati</taxon>
        <taxon>Bacillota</taxon>
        <taxon>Bacilli</taxon>
        <taxon>Bacillales</taxon>
        <taxon>Bacillaceae</taxon>
        <taxon>Priestia</taxon>
    </lineage>
</organism>
<dbReference type="InterPro" id="IPR005149">
    <property type="entry name" value="Tscrpt_reg_PadR_N"/>
</dbReference>